<reference evidence="10 11" key="1">
    <citation type="submission" date="2024-01" db="EMBL/GenBank/DDBJ databases">
        <title>The complete chloroplast genome sequence of Lithospermum erythrorhizon: insights into the phylogenetic relationship among Boraginaceae species and the maternal lineages of purple gromwells.</title>
        <authorList>
            <person name="Okada T."/>
            <person name="Watanabe K."/>
        </authorList>
    </citation>
    <scope>NUCLEOTIDE SEQUENCE [LARGE SCALE GENOMIC DNA]</scope>
</reference>
<dbReference type="PROSITE" id="PS50089">
    <property type="entry name" value="ZF_RING_2"/>
    <property type="match status" value="1"/>
</dbReference>
<dbReference type="EMBL" id="BAABME010013406">
    <property type="protein sequence ID" value="GAA0186132.1"/>
    <property type="molecule type" value="Genomic_DNA"/>
</dbReference>
<dbReference type="PANTHER" id="PTHR15710:SF196">
    <property type="entry name" value="F6A14.12 PROTEIN-RELATED"/>
    <property type="match status" value="1"/>
</dbReference>
<proteinExistence type="predicted"/>
<dbReference type="PANTHER" id="PTHR15710">
    <property type="entry name" value="E3 UBIQUITIN-PROTEIN LIGASE PRAJA"/>
    <property type="match status" value="1"/>
</dbReference>
<comment type="caution">
    <text evidence="10">The sequence shown here is derived from an EMBL/GenBank/DDBJ whole genome shotgun (WGS) entry which is preliminary data.</text>
</comment>
<dbReference type="GO" id="GO:0061630">
    <property type="term" value="F:ubiquitin protein ligase activity"/>
    <property type="evidence" value="ECO:0007669"/>
    <property type="project" value="UniProtKB-EC"/>
</dbReference>
<keyword evidence="6" id="KW-0833">Ubl conjugation pathway</keyword>
<keyword evidence="7" id="KW-0862">Zinc</keyword>
<keyword evidence="5 8" id="KW-0863">Zinc-finger</keyword>
<evidence type="ECO:0000256" key="2">
    <source>
        <dbReference type="ARBA" id="ARBA00004906"/>
    </source>
</evidence>
<sequence>MDEFHIAKSLANVINRLTNTSDDYLPEEEGYFEEKNSRILLSFEEIKLAKLHAMTAELAMAKAKELHQDFPTVLKQTEFAVSIQLGKLLAPTVDPLLASLRRVEIEKEGEICGVCQEEMVVAEPAVLDVCGVARGLGCGHFFHSFCISRWLKENMCCPLCRYHTFG</sequence>
<dbReference type="GO" id="GO:0005737">
    <property type="term" value="C:cytoplasm"/>
    <property type="evidence" value="ECO:0007669"/>
    <property type="project" value="TreeGrafter"/>
</dbReference>
<dbReference type="Gene3D" id="3.30.40.10">
    <property type="entry name" value="Zinc/RING finger domain, C3HC4 (zinc finger)"/>
    <property type="match status" value="1"/>
</dbReference>
<keyword evidence="11" id="KW-1185">Reference proteome</keyword>
<evidence type="ECO:0000256" key="8">
    <source>
        <dbReference type="PROSITE-ProRule" id="PRU00175"/>
    </source>
</evidence>
<dbReference type="Proteomes" id="UP001454036">
    <property type="component" value="Unassembled WGS sequence"/>
</dbReference>
<dbReference type="EC" id="2.3.2.27" evidence="3"/>
<dbReference type="SUPFAM" id="SSF57850">
    <property type="entry name" value="RING/U-box"/>
    <property type="match status" value="1"/>
</dbReference>
<dbReference type="AlphaFoldDB" id="A0AAV3S0S5"/>
<comment type="catalytic activity">
    <reaction evidence="1">
        <text>S-ubiquitinyl-[E2 ubiquitin-conjugating enzyme]-L-cysteine + [acceptor protein]-L-lysine = [E2 ubiquitin-conjugating enzyme]-L-cysteine + N(6)-ubiquitinyl-[acceptor protein]-L-lysine.</text>
        <dbReference type="EC" id="2.3.2.27"/>
    </reaction>
</comment>
<keyword evidence="4" id="KW-0479">Metal-binding</keyword>
<evidence type="ECO:0000256" key="3">
    <source>
        <dbReference type="ARBA" id="ARBA00012483"/>
    </source>
</evidence>
<protein>
    <recommendedName>
        <fullName evidence="3">RING-type E3 ubiquitin transferase</fullName>
        <ecNumber evidence="3">2.3.2.27</ecNumber>
    </recommendedName>
</protein>
<dbReference type="GO" id="GO:0008270">
    <property type="term" value="F:zinc ion binding"/>
    <property type="evidence" value="ECO:0007669"/>
    <property type="project" value="UniProtKB-KW"/>
</dbReference>
<evidence type="ECO:0000313" key="11">
    <source>
        <dbReference type="Proteomes" id="UP001454036"/>
    </source>
</evidence>
<dbReference type="SMART" id="SM00184">
    <property type="entry name" value="RING"/>
    <property type="match status" value="1"/>
</dbReference>
<dbReference type="InterPro" id="IPR024766">
    <property type="entry name" value="Znf_RING_H2"/>
</dbReference>
<evidence type="ECO:0000313" key="10">
    <source>
        <dbReference type="EMBL" id="GAA0186132.1"/>
    </source>
</evidence>
<evidence type="ECO:0000256" key="4">
    <source>
        <dbReference type="ARBA" id="ARBA00022723"/>
    </source>
</evidence>
<evidence type="ECO:0000259" key="9">
    <source>
        <dbReference type="PROSITE" id="PS50089"/>
    </source>
</evidence>
<evidence type="ECO:0000256" key="7">
    <source>
        <dbReference type="ARBA" id="ARBA00022833"/>
    </source>
</evidence>
<dbReference type="CDD" id="cd16448">
    <property type="entry name" value="RING-H2"/>
    <property type="match status" value="1"/>
</dbReference>
<feature type="domain" description="RING-type" evidence="9">
    <location>
        <begin position="112"/>
        <end position="161"/>
    </location>
</feature>
<evidence type="ECO:0000256" key="6">
    <source>
        <dbReference type="ARBA" id="ARBA00022786"/>
    </source>
</evidence>
<evidence type="ECO:0000256" key="1">
    <source>
        <dbReference type="ARBA" id="ARBA00000900"/>
    </source>
</evidence>
<evidence type="ECO:0000256" key="5">
    <source>
        <dbReference type="ARBA" id="ARBA00022771"/>
    </source>
</evidence>
<accession>A0AAV3S0S5</accession>
<dbReference type="Pfam" id="PF12678">
    <property type="entry name" value="zf-rbx1"/>
    <property type="match status" value="1"/>
</dbReference>
<gene>
    <name evidence="10" type="ORF">LIER_33420</name>
</gene>
<organism evidence="10 11">
    <name type="scientific">Lithospermum erythrorhizon</name>
    <name type="common">Purple gromwell</name>
    <name type="synonym">Lithospermum officinale var. erythrorhizon</name>
    <dbReference type="NCBI Taxonomy" id="34254"/>
    <lineage>
        <taxon>Eukaryota</taxon>
        <taxon>Viridiplantae</taxon>
        <taxon>Streptophyta</taxon>
        <taxon>Embryophyta</taxon>
        <taxon>Tracheophyta</taxon>
        <taxon>Spermatophyta</taxon>
        <taxon>Magnoliopsida</taxon>
        <taxon>eudicotyledons</taxon>
        <taxon>Gunneridae</taxon>
        <taxon>Pentapetalae</taxon>
        <taxon>asterids</taxon>
        <taxon>lamiids</taxon>
        <taxon>Boraginales</taxon>
        <taxon>Boraginaceae</taxon>
        <taxon>Boraginoideae</taxon>
        <taxon>Lithospermeae</taxon>
        <taxon>Lithospermum</taxon>
    </lineage>
</organism>
<comment type="pathway">
    <text evidence="2">Protein modification; protein ubiquitination.</text>
</comment>
<dbReference type="InterPro" id="IPR001841">
    <property type="entry name" value="Znf_RING"/>
</dbReference>
<dbReference type="InterPro" id="IPR013083">
    <property type="entry name" value="Znf_RING/FYVE/PHD"/>
</dbReference>
<name>A0AAV3S0S5_LITER</name>
<dbReference type="GO" id="GO:0016567">
    <property type="term" value="P:protein ubiquitination"/>
    <property type="evidence" value="ECO:0007669"/>
    <property type="project" value="TreeGrafter"/>
</dbReference>